<comment type="similarity">
    <text evidence="1">Belongs to the transglycosylase family. Rpf subfamily.</text>
</comment>
<dbReference type="GO" id="GO:0016787">
    <property type="term" value="F:hydrolase activity"/>
    <property type="evidence" value="ECO:0007669"/>
    <property type="project" value="UniProtKB-KW"/>
</dbReference>
<keyword evidence="4" id="KW-0732">Signal</keyword>
<dbReference type="CDD" id="cd00118">
    <property type="entry name" value="LysM"/>
    <property type="match status" value="1"/>
</dbReference>
<dbReference type="InterPro" id="IPR023346">
    <property type="entry name" value="Lysozyme-like_dom_sf"/>
</dbReference>
<evidence type="ECO:0000313" key="7">
    <source>
        <dbReference type="Proteomes" id="UP000477722"/>
    </source>
</evidence>
<dbReference type="PANTHER" id="PTHR34700:SF4">
    <property type="entry name" value="PHAGE-LIKE ELEMENT PBSX PROTEIN XKDP"/>
    <property type="match status" value="1"/>
</dbReference>
<feature type="compositionally biased region" description="Low complexity" evidence="3">
    <location>
        <begin position="128"/>
        <end position="186"/>
    </location>
</feature>
<dbReference type="Gene3D" id="1.10.530.10">
    <property type="match status" value="1"/>
</dbReference>
<protein>
    <submittedName>
        <fullName evidence="6">LysM peptidoglycan-binding domain-containing protein</fullName>
    </submittedName>
</protein>
<dbReference type="PROSITE" id="PS51782">
    <property type="entry name" value="LYSM"/>
    <property type="match status" value="1"/>
</dbReference>
<feature type="region of interest" description="Disordered" evidence="3">
    <location>
        <begin position="126"/>
        <end position="199"/>
    </location>
</feature>
<evidence type="ECO:0000313" key="6">
    <source>
        <dbReference type="EMBL" id="NGO71226.1"/>
    </source>
</evidence>
<dbReference type="Gene3D" id="3.10.350.10">
    <property type="entry name" value="LysM domain"/>
    <property type="match status" value="1"/>
</dbReference>
<dbReference type="PANTHER" id="PTHR34700">
    <property type="entry name" value="POTASSIUM BINDING PROTEIN KBP"/>
    <property type="match status" value="1"/>
</dbReference>
<proteinExistence type="inferred from homology"/>
<dbReference type="CDD" id="cd13925">
    <property type="entry name" value="RPF"/>
    <property type="match status" value="1"/>
</dbReference>
<dbReference type="SMART" id="SM00257">
    <property type="entry name" value="LysM"/>
    <property type="match status" value="1"/>
</dbReference>
<gene>
    <name evidence="6" type="ORF">G5C65_23260</name>
</gene>
<dbReference type="Pfam" id="PF01476">
    <property type="entry name" value="LysM"/>
    <property type="match status" value="1"/>
</dbReference>
<feature type="domain" description="LysM" evidence="5">
    <location>
        <begin position="196"/>
        <end position="243"/>
    </location>
</feature>
<keyword evidence="7" id="KW-1185">Reference proteome</keyword>
<comment type="caution">
    <text evidence="6">The sequence shown here is derived from an EMBL/GenBank/DDBJ whole genome shotgun (WGS) entry which is preliminary data.</text>
</comment>
<dbReference type="SUPFAM" id="SSF53955">
    <property type="entry name" value="Lysozyme-like"/>
    <property type="match status" value="1"/>
</dbReference>
<feature type="compositionally biased region" description="Polar residues" evidence="3">
    <location>
        <begin position="187"/>
        <end position="198"/>
    </location>
</feature>
<dbReference type="Pfam" id="PF06737">
    <property type="entry name" value="Transglycosylas"/>
    <property type="match status" value="1"/>
</dbReference>
<dbReference type="InterPro" id="IPR018392">
    <property type="entry name" value="LysM"/>
</dbReference>
<evidence type="ECO:0000256" key="3">
    <source>
        <dbReference type="SAM" id="MobiDB-lite"/>
    </source>
</evidence>
<accession>A0A6G4X107</accession>
<evidence type="ECO:0000259" key="5">
    <source>
        <dbReference type="PROSITE" id="PS51782"/>
    </source>
</evidence>
<feature type="signal peptide" evidence="4">
    <location>
        <begin position="1"/>
        <end position="50"/>
    </location>
</feature>
<dbReference type="Proteomes" id="UP000477722">
    <property type="component" value="Unassembled WGS sequence"/>
</dbReference>
<dbReference type="InterPro" id="IPR036779">
    <property type="entry name" value="LysM_dom_sf"/>
</dbReference>
<dbReference type="AlphaFoldDB" id="A0A6G4X107"/>
<evidence type="ECO:0000256" key="4">
    <source>
        <dbReference type="SAM" id="SignalP"/>
    </source>
</evidence>
<organism evidence="6 7">
    <name type="scientific">Streptomyces boncukensis</name>
    <dbReference type="NCBI Taxonomy" id="2711219"/>
    <lineage>
        <taxon>Bacteria</taxon>
        <taxon>Bacillati</taxon>
        <taxon>Actinomycetota</taxon>
        <taxon>Actinomycetes</taxon>
        <taxon>Kitasatosporales</taxon>
        <taxon>Streptomycetaceae</taxon>
        <taxon>Streptomyces</taxon>
    </lineage>
</organism>
<evidence type="ECO:0000256" key="2">
    <source>
        <dbReference type="ARBA" id="ARBA00022801"/>
    </source>
</evidence>
<name>A0A6G4X107_9ACTN</name>
<reference evidence="6 7" key="1">
    <citation type="submission" date="2020-02" db="EMBL/GenBank/DDBJ databases">
        <title>Whole-genome analyses of novel actinobacteria.</title>
        <authorList>
            <person name="Sahin N."/>
            <person name="Tatar D."/>
        </authorList>
    </citation>
    <scope>NUCLEOTIDE SEQUENCE [LARGE SCALE GENOMIC DNA]</scope>
    <source>
        <strain evidence="6 7">SB3404</strain>
    </source>
</reference>
<dbReference type="InterPro" id="IPR052196">
    <property type="entry name" value="Bact_Kbp"/>
</dbReference>
<keyword evidence="2" id="KW-0378">Hydrolase</keyword>
<dbReference type="EMBL" id="JAAKZZ010000275">
    <property type="protein sequence ID" value="NGO71226.1"/>
    <property type="molecule type" value="Genomic_DNA"/>
</dbReference>
<evidence type="ECO:0000256" key="1">
    <source>
        <dbReference type="ARBA" id="ARBA00010830"/>
    </source>
</evidence>
<dbReference type="InterPro" id="IPR010618">
    <property type="entry name" value="RPF"/>
</dbReference>
<sequence length="243" mass="24637">MTAPHRGRYGGPGTWKGIPLSKRRNAALLAGAGIVAPLALLAATATSATAAPNDGVWDRIAKCESGGNWNTNTGNGYYGGLQFSAGTWKAYGGTKYAPTADQASKSAQIAVAAKVQAGQGWGAWPSCSAKAGASGRAPAAQAPSARRAPSAPAAPRTRQQPQRTTQPQSSRPAAQPAAPNRDAAQPSRGTGRSGTGNYTVRAGDTLGSIAAAHGTTWQAVHAANRNVIGGNPNLIIPGQQLRI</sequence>
<dbReference type="SUPFAM" id="SSF54106">
    <property type="entry name" value="LysM domain"/>
    <property type="match status" value="1"/>
</dbReference>
<feature type="chain" id="PRO_5026166904" evidence="4">
    <location>
        <begin position="51"/>
        <end position="243"/>
    </location>
</feature>